<organism evidence="3 4">
    <name type="scientific">Nocardioides zeae</name>
    <dbReference type="NCBI Taxonomy" id="1457234"/>
    <lineage>
        <taxon>Bacteria</taxon>
        <taxon>Bacillati</taxon>
        <taxon>Actinomycetota</taxon>
        <taxon>Actinomycetes</taxon>
        <taxon>Propionibacteriales</taxon>
        <taxon>Nocardioidaceae</taxon>
        <taxon>Nocardioides</taxon>
    </lineage>
</organism>
<dbReference type="EMBL" id="JAAGXA010000002">
    <property type="protein sequence ID" value="NEN77613.1"/>
    <property type="molecule type" value="Genomic_DNA"/>
</dbReference>
<dbReference type="InterPro" id="IPR001753">
    <property type="entry name" value="Enoyl-CoA_hydra/iso"/>
</dbReference>
<protein>
    <submittedName>
        <fullName evidence="3">DUF4440 domain-containing protein</fullName>
    </submittedName>
</protein>
<dbReference type="InterPro" id="IPR014748">
    <property type="entry name" value="Enoyl-CoA_hydra_C"/>
</dbReference>
<keyword evidence="4" id="KW-1185">Reference proteome</keyword>
<reference evidence="3 4" key="1">
    <citation type="journal article" date="2014" name="Int. J. Syst. Evol. Microbiol.">
        <title>Nocardioides zeae sp. nov., isolated from the stem of Zea mays.</title>
        <authorList>
            <person name="Glaeser S.P."/>
            <person name="McInroy J.A."/>
            <person name="Busse H.J."/>
            <person name="Kampfer P."/>
        </authorList>
    </citation>
    <scope>NUCLEOTIDE SEQUENCE [LARGE SCALE GENOMIC DNA]</scope>
    <source>
        <strain evidence="3 4">JCM 30728</strain>
    </source>
</reference>
<evidence type="ECO:0000313" key="3">
    <source>
        <dbReference type="EMBL" id="NEN77613.1"/>
    </source>
</evidence>
<dbReference type="InterPro" id="IPR032710">
    <property type="entry name" value="NTF2-like_dom_sf"/>
</dbReference>
<dbReference type="Gene3D" id="1.10.12.10">
    <property type="entry name" value="Lyase 2-enoyl-coa Hydratase, Chain A, domain 2"/>
    <property type="match status" value="1"/>
</dbReference>
<dbReference type="InterPro" id="IPR037401">
    <property type="entry name" value="SnoaL-like"/>
</dbReference>
<dbReference type="Pfam" id="PF00378">
    <property type="entry name" value="ECH_1"/>
    <property type="match status" value="1"/>
</dbReference>
<dbReference type="SUPFAM" id="SSF54427">
    <property type="entry name" value="NTF2-like"/>
    <property type="match status" value="1"/>
</dbReference>
<name>A0A6P0HG57_9ACTN</name>
<dbReference type="Proteomes" id="UP000468687">
    <property type="component" value="Unassembled WGS sequence"/>
</dbReference>
<dbReference type="Pfam" id="PF12680">
    <property type="entry name" value="SnoaL_2"/>
    <property type="match status" value="1"/>
</dbReference>
<dbReference type="AlphaFoldDB" id="A0A6P0HG57"/>
<dbReference type="CDD" id="cd06558">
    <property type="entry name" value="crotonase-like"/>
    <property type="match status" value="1"/>
</dbReference>
<dbReference type="GO" id="GO:0003824">
    <property type="term" value="F:catalytic activity"/>
    <property type="evidence" value="ECO:0007669"/>
    <property type="project" value="UniProtKB-ARBA"/>
</dbReference>
<dbReference type="RefSeq" id="WP_163770946.1">
    <property type="nucleotide sequence ID" value="NZ_JAAGXA010000002.1"/>
</dbReference>
<dbReference type="Gene3D" id="3.90.226.10">
    <property type="entry name" value="2-enoyl-CoA Hydratase, Chain A, domain 1"/>
    <property type="match status" value="1"/>
</dbReference>
<accession>A0A6P0HG57</accession>
<proteinExistence type="inferred from homology"/>
<dbReference type="SUPFAM" id="SSF52096">
    <property type="entry name" value="ClpP/crotonase"/>
    <property type="match status" value="1"/>
</dbReference>
<dbReference type="Gene3D" id="3.10.450.50">
    <property type="match status" value="1"/>
</dbReference>
<dbReference type="PANTHER" id="PTHR43459">
    <property type="entry name" value="ENOYL-COA HYDRATASE"/>
    <property type="match status" value="1"/>
</dbReference>
<evidence type="ECO:0000256" key="1">
    <source>
        <dbReference type="ARBA" id="ARBA00005254"/>
    </source>
</evidence>
<evidence type="ECO:0000313" key="4">
    <source>
        <dbReference type="Proteomes" id="UP000468687"/>
    </source>
</evidence>
<feature type="domain" description="SnoaL-like" evidence="2">
    <location>
        <begin position="10"/>
        <end position="117"/>
    </location>
</feature>
<comment type="similarity">
    <text evidence="1">Belongs to the enoyl-CoA hydratase/isomerase family.</text>
</comment>
<comment type="caution">
    <text evidence="3">The sequence shown here is derived from an EMBL/GenBank/DDBJ whole genome shotgun (WGS) entry which is preliminary data.</text>
</comment>
<evidence type="ECO:0000259" key="2">
    <source>
        <dbReference type="Pfam" id="PF12680"/>
    </source>
</evidence>
<dbReference type="InterPro" id="IPR029045">
    <property type="entry name" value="ClpP/crotonase-like_dom_sf"/>
</dbReference>
<sequence length="395" mass="42015">MDEHEVAALVARFYGALAAGDRDALDVVLAEDFSGRFATGMPLGIGGREHDRTSMREHGWWTIGRHFAVTPEPADIVVGSGGRVAVTGTYRGSARRGGPVEAAYVHVLQVEGGRIRRLEQVTDTAAWRDALGSPLATIDLEVADGVAVVRLDRPEVRNAIDLRLAQEWLVVVERIVADPAVRAVLVCGAGSDLTVGGDIAYFGGVAAEDLPDLLARMVTPFHEGFSRLARHGVPVVTAAQGSTAGGGLGFVYAADVVLAAPDARFVTAFGALGLSGDGGSSWHLPRRIGALRAAQVLLENRPISAEEGLAWGLVSEIVPADRLQDVALERARRLAAGPTRAHASMRALLRDAWTRSQSDHLREEIDQLRLTAATRDAQGAIAAFRLKQRPTFEGA</sequence>
<gene>
    <name evidence="3" type="ORF">G3T38_04905</name>
</gene>
<dbReference type="PANTHER" id="PTHR43459:SF1">
    <property type="entry name" value="EG:BACN32G11.4 PROTEIN"/>
    <property type="match status" value="1"/>
</dbReference>